<reference evidence="1" key="1">
    <citation type="submission" date="2021-01" db="EMBL/GenBank/DDBJ databases">
        <authorList>
            <person name="Corre E."/>
            <person name="Pelletier E."/>
            <person name="Niang G."/>
            <person name="Scheremetjew M."/>
            <person name="Finn R."/>
            <person name="Kale V."/>
            <person name="Holt S."/>
            <person name="Cochrane G."/>
            <person name="Meng A."/>
            <person name="Brown T."/>
            <person name="Cohen L."/>
        </authorList>
    </citation>
    <scope>NUCLEOTIDE SEQUENCE</scope>
    <source>
        <strain evidence="1">UTEX LB 985</strain>
    </source>
</reference>
<sequence length="257" mass="28179">MSSFNRSIEELLKVAGSSGVVALNVPAAAADSCAAYLHANWVDGSLPLPGRLVCQGYSSYGKTLSVHDAEKQRLHTLLITRPLLRTVRLTLPGFQAIEEYLVVWLESQYGTVVELFYAHGLRQGPATLCSTGFNIHQDTEDYDFIEYTVVVKLTPSARGEPPSAMRIVGADNHFHYGSEAGAAGSFRARVYHASVEPPPGSQEHLKIAFFFRACPKGERRAKRALGASSNFTLAQRRQRVTHDLNAFGFEAESALPR</sequence>
<evidence type="ECO:0008006" key="2">
    <source>
        <dbReference type="Google" id="ProtNLM"/>
    </source>
</evidence>
<proteinExistence type="predicted"/>
<organism evidence="1">
    <name type="scientific">Haptolina brevifila</name>
    <dbReference type="NCBI Taxonomy" id="156173"/>
    <lineage>
        <taxon>Eukaryota</taxon>
        <taxon>Haptista</taxon>
        <taxon>Haptophyta</taxon>
        <taxon>Prymnesiophyceae</taxon>
        <taxon>Prymnesiales</taxon>
        <taxon>Prymnesiaceae</taxon>
        <taxon>Haptolina</taxon>
    </lineage>
</organism>
<dbReference type="EMBL" id="HBGU01087301">
    <property type="protein sequence ID" value="CAD9557174.1"/>
    <property type="molecule type" value="Transcribed_RNA"/>
</dbReference>
<gene>
    <name evidence="1" type="ORF">CBRE1094_LOCUS47688</name>
</gene>
<dbReference type="AlphaFoldDB" id="A0A7S2JUJ2"/>
<protein>
    <recommendedName>
        <fullName evidence="2">Prolyl 4-hydroxylase alpha subunit Fe(2+) 2OG dioxygenase domain-containing protein</fullName>
    </recommendedName>
</protein>
<evidence type="ECO:0000313" key="1">
    <source>
        <dbReference type="EMBL" id="CAD9557174.1"/>
    </source>
</evidence>
<name>A0A7S2JUJ2_9EUKA</name>
<accession>A0A7S2JUJ2</accession>